<accession>A0ABV8VZ31</accession>
<dbReference type="InterPro" id="IPR030395">
    <property type="entry name" value="GP_PDE_dom"/>
</dbReference>
<dbReference type="SUPFAM" id="SSF51695">
    <property type="entry name" value="PLC-like phosphodiesterases"/>
    <property type="match status" value="1"/>
</dbReference>
<sequence length="294" mass="33672">MKRTIAILIIALIFGIIMFTSIPSKEEEALPVSIFNKQESLLSKERVLNIAHRGASGHAPEHTARSYQLAKEMEADYLEIDLHVTKDKHLVAIHDKDLNRVANKKGKVSDYTLAELKMMDVGTWFYTQHPEKEPVSSQLMTLEEIIEMFGQEVNYYIEWKQANGLEVLLLDVLRETGILQNDREGGVIIQSFNDETLKSIAKLEPSVPLIQLYSFKKSAELTKREIKEIKKYAIGIGVNYQSLHHDFVEKILANHLLVHAYTVNNEKEMKELIQMGVTGIFTDFPDYLTKLKKE</sequence>
<keyword evidence="3" id="KW-1185">Reference proteome</keyword>
<reference evidence="3" key="1">
    <citation type="journal article" date="2019" name="Int. J. Syst. Evol. Microbiol.">
        <title>The Global Catalogue of Microorganisms (GCM) 10K type strain sequencing project: providing services to taxonomists for standard genome sequencing and annotation.</title>
        <authorList>
            <consortium name="The Broad Institute Genomics Platform"/>
            <consortium name="The Broad Institute Genome Sequencing Center for Infectious Disease"/>
            <person name="Wu L."/>
            <person name="Ma J."/>
        </authorList>
    </citation>
    <scope>NUCLEOTIDE SEQUENCE [LARGE SCALE GENOMIC DNA]</scope>
    <source>
        <strain evidence="3">KACC 14058</strain>
    </source>
</reference>
<dbReference type="Proteomes" id="UP001595880">
    <property type="component" value="Unassembled WGS sequence"/>
</dbReference>
<dbReference type="PANTHER" id="PTHR46211">
    <property type="entry name" value="GLYCEROPHOSPHORYL DIESTER PHOSPHODIESTERASE"/>
    <property type="match status" value="1"/>
</dbReference>
<comment type="caution">
    <text evidence="2">The sequence shown here is derived from an EMBL/GenBank/DDBJ whole genome shotgun (WGS) entry which is preliminary data.</text>
</comment>
<evidence type="ECO:0000313" key="3">
    <source>
        <dbReference type="Proteomes" id="UP001595880"/>
    </source>
</evidence>
<dbReference type="PROSITE" id="PS51704">
    <property type="entry name" value="GP_PDE"/>
    <property type="match status" value="1"/>
</dbReference>
<dbReference type="Pfam" id="PF03009">
    <property type="entry name" value="GDPD"/>
    <property type="match status" value="1"/>
</dbReference>
<protein>
    <submittedName>
        <fullName evidence="2">Glycerophosphodiester phosphodiesterase family protein</fullName>
    </submittedName>
</protein>
<dbReference type="RefSeq" id="WP_390198802.1">
    <property type="nucleotide sequence ID" value="NZ_JBHSDV010000002.1"/>
</dbReference>
<evidence type="ECO:0000259" key="1">
    <source>
        <dbReference type="PROSITE" id="PS51704"/>
    </source>
</evidence>
<evidence type="ECO:0000313" key="2">
    <source>
        <dbReference type="EMBL" id="MFC4388063.1"/>
    </source>
</evidence>
<gene>
    <name evidence="2" type="ORF">ACFOZ1_09610</name>
</gene>
<dbReference type="PANTHER" id="PTHR46211:SF7">
    <property type="entry name" value="GLYCEROPHOSPHODIESTER PHOSPHODIESTERASE"/>
    <property type="match status" value="1"/>
</dbReference>
<dbReference type="EMBL" id="JBHSDV010000002">
    <property type="protein sequence ID" value="MFC4388063.1"/>
    <property type="molecule type" value="Genomic_DNA"/>
</dbReference>
<proteinExistence type="predicted"/>
<dbReference type="InterPro" id="IPR017946">
    <property type="entry name" value="PLC-like_Pdiesterase_TIM-brl"/>
</dbReference>
<organism evidence="2 3">
    <name type="scientific">Gracilibacillus marinus</name>
    <dbReference type="NCBI Taxonomy" id="630535"/>
    <lineage>
        <taxon>Bacteria</taxon>
        <taxon>Bacillati</taxon>
        <taxon>Bacillota</taxon>
        <taxon>Bacilli</taxon>
        <taxon>Bacillales</taxon>
        <taxon>Bacillaceae</taxon>
        <taxon>Gracilibacillus</taxon>
    </lineage>
</organism>
<name>A0ABV8VZ31_9BACI</name>
<feature type="domain" description="GP-PDE" evidence="1">
    <location>
        <begin position="47"/>
        <end position="292"/>
    </location>
</feature>
<dbReference type="Gene3D" id="3.20.20.190">
    <property type="entry name" value="Phosphatidylinositol (PI) phosphodiesterase"/>
    <property type="match status" value="1"/>
</dbReference>